<proteinExistence type="predicted"/>
<dbReference type="EMBL" id="PFLX01000031">
    <property type="protein sequence ID" value="PIY90866.1"/>
    <property type="molecule type" value="Genomic_DNA"/>
</dbReference>
<dbReference type="AlphaFoldDB" id="A0A2M7R7U3"/>
<sequence length="87" mass="10988">MYNWSVDEKKFKKENPEDYKIWRLEQMINYGETGEKISEKLIRKYWKKIKDRIDPYKKRLIEYLLWGKIYSLPNNLTFWNLPLKKRR</sequence>
<name>A0A2M7R7U3_9BACT</name>
<evidence type="ECO:0000313" key="1">
    <source>
        <dbReference type="EMBL" id="PIY90866.1"/>
    </source>
</evidence>
<accession>A0A2M7R7U3</accession>
<reference evidence="2" key="1">
    <citation type="submission" date="2017-09" db="EMBL/GenBank/DDBJ databases">
        <title>Depth-based differentiation of microbial function through sediment-hosted aquifers and enrichment of novel symbionts in the deep terrestrial subsurface.</title>
        <authorList>
            <person name="Probst A.J."/>
            <person name="Ladd B."/>
            <person name="Jarett J.K."/>
            <person name="Geller-Mcgrath D.E."/>
            <person name="Sieber C.M.K."/>
            <person name="Emerson J.B."/>
            <person name="Anantharaman K."/>
            <person name="Thomas B.C."/>
            <person name="Malmstrom R."/>
            <person name="Stieglmeier M."/>
            <person name="Klingl A."/>
            <person name="Woyke T."/>
            <person name="Ryan C.M."/>
            <person name="Banfield J.F."/>
        </authorList>
    </citation>
    <scope>NUCLEOTIDE SEQUENCE [LARGE SCALE GENOMIC DNA]</scope>
</reference>
<gene>
    <name evidence="1" type="ORF">COY72_01185</name>
</gene>
<evidence type="ECO:0000313" key="2">
    <source>
        <dbReference type="Proteomes" id="UP000230055"/>
    </source>
</evidence>
<dbReference type="Proteomes" id="UP000230055">
    <property type="component" value="Unassembled WGS sequence"/>
</dbReference>
<organism evidence="1 2">
    <name type="scientific">Candidatus Nealsonbacteria bacterium CG_4_10_14_0_8_um_filter_35_10</name>
    <dbReference type="NCBI Taxonomy" id="1974683"/>
    <lineage>
        <taxon>Bacteria</taxon>
        <taxon>Candidatus Nealsoniibacteriota</taxon>
    </lineage>
</organism>
<protein>
    <submittedName>
        <fullName evidence="1">Uncharacterized protein</fullName>
    </submittedName>
</protein>
<comment type="caution">
    <text evidence="1">The sequence shown here is derived from an EMBL/GenBank/DDBJ whole genome shotgun (WGS) entry which is preliminary data.</text>
</comment>